<evidence type="ECO:0000313" key="2">
    <source>
        <dbReference type="Proteomes" id="UP000554482"/>
    </source>
</evidence>
<comment type="caution">
    <text evidence="1">The sequence shown here is derived from an EMBL/GenBank/DDBJ whole genome shotgun (WGS) entry which is preliminary data.</text>
</comment>
<proteinExistence type="predicted"/>
<dbReference type="AlphaFoldDB" id="A0A7J6WYZ8"/>
<gene>
    <name evidence="1" type="ORF">FRX31_007769</name>
</gene>
<evidence type="ECO:0000313" key="1">
    <source>
        <dbReference type="EMBL" id="KAF5202644.1"/>
    </source>
</evidence>
<reference evidence="1 2" key="1">
    <citation type="submission" date="2020-06" db="EMBL/GenBank/DDBJ databases">
        <title>Transcriptomic and genomic resources for Thalictrum thalictroides and T. hernandezii: Facilitating candidate gene discovery in an emerging model plant lineage.</title>
        <authorList>
            <person name="Arias T."/>
            <person name="Riano-Pachon D.M."/>
            <person name="Di Stilio V.S."/>
        </authorList>
    </citation>
    <scope>NUCLEOTIDE SEQUENCE [LARGE SCALE GENOMIC DNA]</scope>
    <source>
        <strain evidence="2">cv. WT478/WT964</strain>
        <tissue evidence="1">Leaves</tissue>
    </source>
</reference>
<name>A0A7J6WYZ8_THATH</name>
<organism evidence="1 2">
    <name type="scientific">Thalictrum thalictroides</name>
    <name type="common">Rue-anemone</name>
    <name type="synonym">Anemone thalictroides</name>
    <dbReference type="NCBI Taxonomy" id="46969"/>
    <lineage>
        <taxon>Eukaryota</taxon>
        <taxon>Viridiplantae</taxon>
        <taxon>Streptophyta</taxon>
        <taxon>Embryophyta</taxon>
        <taxon>Tracheophyta</taxon>
        <taxon>Spermatophyta</taxon>
        <taxon>Magnoliopsida</taxon>
        <taxon>Ranunculales</taxon>
        <taxon>Ranunculaceae</taxon>
        <taxon>Thalictroideae</taxon>
        <taxon>Thalictrum</taxon>
    </lineage>
</organism>
<dbReference type="EMBL" id="JABWDY010007811">
    <property type="protein sequence ID" value="KAF5202644.1"/>
    <property type="molecule type" value="Genomic_DNA"/>
</dbReference>
<accession>A0A7J6WYZ8</accession>
<dbReference type="Proteomes" id="UP000554482">
    <property type="component" value="Unassembled WGS sequence"/>
</dbReference>
<sequence length="80" mass="9070">MYEAYIGPVKNCLPFGGLNMSLFPADVAHERLAWTYGLATLDKKTFRSMGIPDGPRVLNQNTEVRVRQQRVDESTDILRT</sequence>
<keyword evidence="2" id="KW-1185">Reference proteome</keyword>
<protein>
    <submittedName>
        <fullName evidence="1">Uncharacterized protein</fullName>
    </submittedName>
</protein>